<dbReference type="SMART" id="SM00642">
    <property type="entry name" value="Aamy"/>
    <property type="match status" value="1"/>
</dbReference>
<keyword evidence="2" id="KW-0456">Lyase</keyword>
<comment type="caution">
    <text evidence="2">The sequence shown here is derived from an EMBL/GenBank/DDBJ whole genome shotgun (WGS) entry which is preliminary data.</text>
</comment>
<name>A0A2P6CCH9_9FLAO</name>
<dbReference type="PANTHER" id="PTHR10357:SF209">
    <property type="entry name" value="PERIPLASMIC ALPHA-AMYLASE"/>
    <property type="match status" value="1"/>
</dbReference>
<evidence type="ECO:0000259" key="1">
    <source>
        <dbReference type="SMART" id="SM00642"/>
    </source>
</evidence>
<dbReference type="PROSITE" id="PS51257">
    <property type="entry name" value="PROKAR_LIPOPROTEIN"/>
    <property type="match status" value="1"/>
</dbReference>
<dbReference type="InterPro" id="IPR017853">
    <property type="entry name" value="GH"/>
</dbReference>
<accession>A0A2P6CCH9</accession>
<dbReference type="EMBL" id="MSCK01000001">
    <property type="protein sequence ID" value="PQJ72578.1"/>
    <property type="molecule type" value="Genomic_DNA"/>
</dbReference>
<dbReference type="GO" id="GO:0005975">
    <property type="term" value="P:carbohydrate metabolic process"/>
    <property type="evidence" value="ECO:0007669"/>
    <property type="project" value="InterPro"/>
</dbReference>
<evidence type="ECO:0000313" key="3">
    <source>
        <dbReference type="Proteomes" id="UP000247345"/>
    </source>
</evidence>
<dbReference type="GO" id="GO:0016829">
    <property type="term" value="F:lyase activity"/>
    <property type="evidence" value="ECO:0007669"/>
    <property type="project" value="UniProtKB-KW"/>
</dbReference>
<organism evidence="2 3">
    <name type="scientific">Polaribacter butkevichii</name>
    <dbReference type="NCBI Taxonomy" id="218490"/>
    <lineage>
        <taxon>Bacteria</taxon>
        <taxon>Pseudomonadati</taxon>
        <taxon>Bacteroidota</taxon>
        <taxon>Flavobacteriia</taxon>
        <taxon>Flavobacteriales</taxon>
        <taxon>Flavobacteriaceae</taxon>
    </lineage>
</organism>
<dbReference type="Pfam" id="PF00128">
    <property type="entry name" value="Alpha-amylase"/>
    <property type="match status" value="1"/>
</dbReference>
<dbReference type="SUPFAM" id="SSF51445">
    <property type="entry name" value="(Trans)glycosidases"/>
    <property type="match status" value="1"/>
</dbReference>
<protein>
    <submittedName>
        <fullName evidence="2">Alpha-amlyase</fullName>
    </submittedName>
</protein>
<evidence type="ECO:0000313" key="2">
    <source>
        <dbReference type="EMBL" id="PQJ72578.1"/>
    </source>
</evidence>
<sequence length="549" mass="62855">MKKILFIFLLATVFSCKEKSSTEKVTAQTVNKEFVWEGANIYFLLTDRFNNGDTTNDINFDRTKETGKLRGFKGGDIKGITQKIKEGYFTKLGINAIWMTPIVEQIHGGTDEGTGLSYGFHGYWAKDWTKIDPNFGTKEDLKELVALAHKNGIRVLLDAVINHTGPVTEKDPVWPSDWVRTSPQCSYDSYEHTISCTLVKNLPDIKTESNDNVALPPQLMEKWKAEGRYKQEMEELDAFFTRTGHPRAPRFYIMKWLTDYITEFGIDGYRVDTVKHTEEFVWQEFRQECDVAFAAYKKNNPDKVLDTNNFYLVGEVYNYTISDGKAFHLGEKKVNYFDKAFNSLINFELKWNVKQMAEKEVFKKYDTLLQDNLKGYGILNYMTSHDDGQPFDKERKMPYKTATMLLLTPGTSQVYYGDESARSLIIDGTVGDATLRSFMNWNAIENEKETQDILNHWQKLGQFRANHPAVGAGKHQLISEENGLVFSRVRNEDKIIAGIDLPKGSKTLSVSSVFKNGDKLNDFYSNQMVTVKEGKVTVNSDFNIVLLEK</sequence>
<dbReference type="Gene3D" id="3.20.20.80">
    <property type="entry name" value="Glycosidases"/>
    <property type="match status" value="1"/>
</dbReference>
<gene>
    <name evidence="2" type="ORF">BTO14_04615</name>
</gene>
<proteinExistence type="predicted"/>
<dbReference type="OrthoDB" id="9805159at2"/>
<keyword evidence="3" id="KW-1185">Reference proteome</keyword>
<dbReference type="InterPro" id="IPR006047">
    <property type="entry name" value="GH13_cat_dom"/>
</dbReference>
<dbReference type="AlphaFoldDB" id="A0A2P6CCH9"/>
<dbReference type="RefSeq" id="WP_105048236.1">
    <property type="nucleotide sequence ID" value="NZ_CP150661.1"/>
</dbReference>
<feature type="domain" description="Glycosyl hydrolase family 13 catalytic" evidence="1">
    <location>
        <begin position="43"/>
        <end position="464"/>
    </location>
</feature>
<dbReference type="Proteomes" id="UP000247345">
    <property type="component" value="Unassembled WGS sequence"/>
</dbReference>
<reference evidence="2 3" key="1">
    <citation type="submission" date="2016-12" db="EMBL/GenBank/DDBJ databases">
        <title>Trade-off between light-utilization and light-protection in marine flavobacteria.</title>
        <authorList>
            <person name="Kumagai Y."/>
            <person name="Yoshizawa S."/>
            <person name="Kogure K."/>
            <person name="Iwasaki W."/>
        </authorList>
    </citation>
    <scope>NUCLEOTIDE SEQUENCE [LARGE SCALE GENOMIC DNA]</scope>
    <source>
        <strain evidence="2 3">KCTC 12100</strain>
    </source>
</reference>
<dbReference type="PANTHER" id="PTHR10357">
    <property type="entry name" value="ALPHA-AMYLASE FAMILY MEMBER"/>
    <property type="match status" value="1"/>
</dbReference>